<dbReference type="Pfam" id="PF00596">
    <property type="entry name" value="Aldolase_II"/>
    <property type="match status" value="1"/>
</dbReference>
<dbReference type="HOGENOM" id="CLU_006033_3_0_9"/>
<sequence length="211" mass="23675">MDIRQEVVKMAQEAEKYGLIKYKSGNFSVRDKYSGYIYITPSWIPREELTPEIISVLDGSGKILSSVYKPSAEYLMHVKIYQNRSDVFAICHSHSLYATTFAIANIEIPPVSREAVHYGAITIPVADYAPPGSEELADNVVKTLGQYDCCLLRNHGVVTVGKNAEDALIKLVYVEENAKEFFNLKLLGVSFQPLSLSSEEYISAFVPYYNK</sequence>
<protein>
    <submittedName>
        <fullName evidence="4">Class II aldolase/adducin family protein</fullName>
    </submittedName>
</protein>
<dbReference type="SMART" id="SM01007">
    <property type="entry name" value="Aldolase_II"/>
    <property type="match status" value="1"/>
</dbReference>
<dbReference type="Gene3D" id="3.40.225.10">
    <property type="entry name" value="Class II aldolase/adducin N-terminal domain"/>
    <property type="match status" value="1"/>
</dbReference>
<evidence type="ECO:0000256" key="1">
    <source>
        <dbReference type="ARBA" id="ARBA00022723"/>
    </source>
</evidence>
<dbReference type="GO" id="GO:0016832">
    <property type="term" value="F:aldehyde-lyase activity"/>
    <property type="evidence" value="ECO:0007669"/>
    <property type="project" value="TreeGrafter"/>
</dbReference>
<dbReference type="eggNOG" id="COG0235">
    <property type="taxonomic scope" value="Bacteria"/>
</dbReference>
<feature type="domain" description="Class II aldolase/adducin N-terminal" evidence="3">
    <location>
        <begin position="5"/>
        <end position="182"/>
    </location>
</feature>
<evidence type="ECO:0000313" key="5">
    <source>
        <dbReference type="Proteomes" id="UP000008276"/>
    </source>
</evidence>
<dbReference type="PANTHER" id="PTHR22789:SF0">
    <property type="entry name" value="3-OXO-TETRONATE 4-PHOSPHATE DECARBOXYLASE-RELATED"/>
    <property type="match status" value="1"/>
</dbReference>
<accession>G2MRV2</accession>
<dbReference type="SUPFAM" id="SSF53639">
    <property type="entry name" value="AraD/HMP-PK domain-like"/>
    <property type="match status" value="1"/>
</dbReference>
<gene>
    <name evidence="4" type="ORF">Thewi_0191</name>
</gene>
<keyword evidence="1" id="KW-0479">Metal-binding</keyword>
<name>G2MRV2_9THEO</name>
<dbReference type="RefSeq" id="WP_014062080.1">
    <property type="nucleotide sequence ID" value="NC_015958.1"/>
</dbReference>
<evidence type="ECO:0000313" key="4">
    <source>
        <dbReference type="EMBL" id="AEM77698.1"/>
    </source>
</evidence>
<evidence type="ECO:0000256" key="2">
    <source>
        <dbReference type="ARBA" id="ARBA00023239"/>
    </source>
</evidence>
<dbReference type="InterPro" id="IPR050197">
    <property type="entry name" value="Aldolase_class_II_sugar_metab"/>
</dbReference>
<dbReference type="AlphaFoldDB" id="G2MRV2"/>
<reference evidence="4 5" key="1">
    <citation type="submission" date="2011-08" db="EMBL/GenBank/DDBJ databases">
        <title>Complete sequence of Thermoanaerobacter wiegelii Rt8.B1.</title>
        <authorList>
            <consortium name="US DOE Joint Genome Institute"/>
            <person name="Lucas S."/>
            <person name="Han J."/>
            <person name="Lapidus A."/>
            <person name="Cheng J.-F."/>
            <person name="Goodwin L."/>
            <person name="Pitluck S."/>
            <person name="Peters L."/>
            <person name="Mikhailova N."/>
            <person name="Zeytun A."/>
            <person name="Daligault H."/>
            <person name="Detter J.C."/>
            <person name="Han C."/>
            <person name="Tapia R."/>
            <person name="Land M."/>
            <person name="Hauser L."/>
            <person name="Kyrpides N."/>
            <person name="Ivanova N."/>
            <person name="Pagani I."/>
            <person name="Hemme C."/>
            <person name="Woyke T."/>
        </authorList>
    </citation>
    <scope>NUCLEOTIDE SEQUENCE [LARGE SCALE GENOMIC DNA]</scope>
    <source>
        <strain evidence="4 5">Rt8.B1</strain>
    </source>
</reference>
<dbReference type="PANTHER" id="PTHR22789">
    <property type="entry name" value="FUCULOSE PHOSPHATE ALDOLASE"/>
    <property type="match status" value="1"/>
</dbReference>
<dbReference type="GO" id="GO:0005829">
    <property type="term" value="C:cytosol"/>
    <property type="evidence" value="ECO:0007669"/>
    <property type="project" value="TreeGrafter"/>
</dbReference>
<dbReference type="EMBL" id="CP002991">
    <property type="protein sequence ID" value="AEM77698.1"/>
    <property type="molecule type" value="Genomic_DNA"/>
</dbReference>
<dbReference type="InterPro" id="IPR036409">
    <property type="entry name" value="Aldolase_II/adducin_N_sf"/>
</dbReference>
<keyword evidence="2" id="KW-0456">Lyase</keyword>
<dbReference type="GO" id="GO:0046872">
    <property type="term" value="F:metal ion binding"/>
    <property type="evidence" value="ECO:0007669"/>
    <property type="project" value="UniProtKB-KW"/>
</dbReference>
<dbReference type="KEGG" id="twi:Thewi_0191"/>
<dbReference type="InterPro" id="IPR001303">
    <property type="entry name" value="Aldolase_II/adducin_N"/>
</dbReference>
<organism evidence="4 5">
    <name type="scientific">Thermoanaerobacter wiegelii Rt8.B1</name>
    <dbReference type="NCBI Taxonomy" id="697303"/>
    <lineage>
        <taxon>Bacteria</taxon>
        <taxon>Bacillati</taxon>
        <taxon>Bacillota</taxon>
        <taxon>Clostridia</taxon>
        <taxon>Thermoanaerobacterales</taxon>
        <taxon>Thermoanaerobacteraceae</taxon>
        <taxon>Thermoanaerobacter</taxon>
    </lineage>
</organism>
<dbReference type="Proteomes" id="UP000008276">
    <property type="component" value="Chromosome"/>
</dbReference>
<dbReference type="STRING" id="697303.Thewi_0191"/>
<dbReference type="GO" id="GO:0019323">
    <property type="term" value="P:pentose catabolic process"/>
    <property type="evidence" value="ECO:0007669"/>
    <property type="project" value="TreeGrafter"/>
</dbReference>
<keyword evidence="5" id="KW-1185">Reference proteome</keyword>
<proteinExistence type="predicted"/>
<evidence type="ECO:0000259" key="3">
    <source>
        <dbReference type="SMART" id="SM01007"/>
    </source>
</evidence>